<gene>
    <name evidence="4" type="ORF">FB380_001371</name>
    <name evidence="3" type="ORF">GCM10011589_03420</name>
</gene>
<dbReference type="GO" id="GO:0004722">
    <property type="term" value="F:protein serine/threonine phosphatase activity"/>
    <property type="evidence" value="ECO:0007669"/>
    <property type="project" value="UniProtKB-EC"/>
</dbReference>
<dbReference type="Pfam" id="PF13672">
    <property type="entry name" value="PP2C_2"/>
    <property type="match status" value="1"/>
</dbReference>
<dbReference type="PANTHER" id="PTHR47992">
    <property type="entry name" value="PROTEIN PHOSPHATASE"/>
    <property type="match status" value="1"/>
</dbReference>
<evidence type="ECO:0000313" key="5">
    <source>
        <dbReference type="Proteomes" id="UP000552836"/>
    </source>
</evidence>
<dbReference type="RefSeq" id="WP_166754433.1">
    <property type="nucleotide sequence ID" value="NZ_BAABJU010000001.1"/>
</dbReference>
<dbReference type="EC" id="3.1.3.16" evidence="4"/>
<dbReference type="SMART" id="SM00331">
    <property type="entry name" value="PP2C_SIG"/>
    <property type="match status" value="1"/>
</dbReference>
<accession>A0A846LNC8</accession>
<proteinExistence type="predicted"/>
<reference evidence="6" key="2">
    <citation type="journal article" date="2019" name="Int. J. Syst. Evol. Microbiol.">
        <title>The Global Catalogue of Microorganisms (GCM) 10K type strain sequencing project: providing services to taxonomists for standard genome sequencing and annotation.</title>
        <authorList>
            <consortium name="The Broad Institute Genomics Platform"/>
            <consortium name="The Broad Institute Genome Sequencing Center for Infectious Disease"/>
            <person name="Wu L."/>
            <person name="Ma J."/>
        </authorList>
    </citation>
    <scope>NUCLEOTIDE SEQUENCE [LARGE SCALE GENOMIC DNA]</scope>
    <source>
        <strain evidence="6">CGMCC 4.5581</strain>
    </source>
</reference>
<reference evidence="4 5" key="3">
    <citation type="submission" date="2020-02" db="EMBL/GenBank/DDBJ databases">
        <title>Sequencing the genomes of 1000 actinobacteria strains.</title>
        <authorList>
            <person name="Klenk H.-P."/>
        </authorList>
    </citation>
    <scope>NUCLEOTIDE SEQUENCE [LARGE SCALE GENOMIC DNA]</scope>
    <source>
        <strain evidence="4 5">DSM 45201</strain>
    </source>
</reference>
<evidence type="ECO:0000256" key="1">
    <source>
        <dbReference type="SAM" id="MobiDB-lite"/>
    </source>
</evidence>
<sequence length="283" mass="29205">MLVLDSAAVSTRGPRPDNQDSAVAGPRLIGIADGVGGNVGGAVASSLVVNWLAPLATGSTGEGADDPVRIVASANERIRAAYTERPRLRTMATTMTVLYVDADGLALLHIGDSRGYLLQDGELQQVSTDHTLVQALIDAGSLTPAEAKVHPQRSAVYAALHGADDDVAAVDVLRLEARAGDRVMVCSDGLSDVVPPAVLCDLLAAEGTPLEAAARLRDAALAGPPTDNITVVVADVLEEVPDGGPVRVCTFGAATELREETAEALEAVWPGPVPVGLVQHRPR</sequence>
<dbReference type="EMBL" id="BMMI01000001">
    <property type="protein sequence ID" value="GGL50392.1"/>
    <property type="molecule type" value="Genomic_DNA"/>
</dbReference>
<feature type="domain" description="PPM-type phosphatase" evidence="2">
    <location>
        <begin position="5"/>
        <end position="236"/>
    </location>
</feature>
<organism evidence="4 5">
    <name type="scientific">Modestobacter marinus</name>
    <dbReference type="NCBI Taxonomy" id="477641"/>
    <lineage>
        <taxon>Bacteria</taxon>
        <taxon>Bacillati</taxon>
        <taxon>Actinomycetota</taxon>
        <taxon>Actinomycetes</taxon>
        <taxon>Geodermatophilales</taxon>
        <taxon>Geodermatophilaceae</taxon>
        <taxon>Modestobacter</taxon>
    </lineage>
</organism>
<evidence type="ECO:0000313" key="3">
    <source>
        <dbReference type="EMBL" id="GGL50392.1"/>
    </source>
</evidence>
<reference evidence="3" key="4">
    <citation type="submission" date="2024-05" db="EMBL/GenBank/DDBJ databases">
        <authorList>
            <person name="Sun Q."/>
            <person name="Zhou Y."/>
        </authorList>
    </citation>
    <scope>NUCLEOTIDE SEQUENCE</scope>
    <source>
        <strain evidence="3">CGMCC 4.5581</strain>
    </source>
</reference>
<dbReference type="SUPFAM" id="SSF81606">
    <property type="entry name" value="PP2C-like"/>
    <property type="match status" value="1"/>
</dbReference>
<reference evidence="3" key="1">
    <citation type="journal article" date="2014" name="Int. J. Syst. Evol. Microbiol.">
        <title>Complete genome of a new Firmicutes species belonging to the dominant human colonic microbiota ('Ruminococcus bicirculans') reveals two chromosomes and a selective capacity to utilize plant glucans.</title>
        <authorList>
            <consortium name="NISC Comparative Sequencing Program"/>
            <person name="Wegmann U."/>
            <person name="Louis P."/>
            <person name="Goesmann A."/>
            <person name="Henrissat B."/>
            <person name="Duncan S.H."/>
            <person name="Flint H.J."/>
        </authorList>
    </citation>
    <scope>NUCLEOTIDE SEQUENCE</scope>
    <source>
        <strain evidence="3">CGMCC 4.5581</strain>
    </source>
</reference>
<keyword evidence="6" id="KW-1185">Reference proteome</keyword>
<evidence type="ECO:0000313" key="4">
    <source>
        <dbReference type="EMBL" id="NIH66925.1"/>
    </source>
</evidence>
<dbReference type="InterPro" id="IPR036457">
    <property type="entry name" value="PPM-type-like_dom_sf"/>
</dbReference>
<comment type="caution">
    <text evidence="4">The sequence shown here is derived from an EMBL/GenBank/DDBJ whole genome shotgun (WGS) entry which is preliminary data.</text>
</comment>
<dbReference type="InterPro" id="IPR001932">
    <property type="entry name" value="PPM-type_phosphatase-like_dom"/>
</dbReference>
<dbReference type="Proteomes" id="UP000648663">
    <property type="component" value="Unassembled WGS sequence"/>
</dbReference>
<dbReference type="Gene3D" id="3.60.40.10">
    <property type="entry name" value="PPM-type phosphatase domain"/>
    <property type="match status" value="1"/>
</dbReference>
<feature type="region of interest" description="Disordered" evidence="1">
    <location>
        <begin position="1"/>
        <end position="23"/>
    </location>
</feature>
<dbReference type="SMART" id="SM00332">
    <property type="entry name" value="PP2Cc"/>
    <property type="match status" value="1"/>
</dbReference>
<dbReference type="EMBL" id="JAAMPA010000001">
    <property type="protein sequence ID" value="NIH66925.1"/>
    <property type="molecule type" value="Genomic_DNA"/>
</dbReference>
<dbReference type="PROSITE" id="PS51746">
    <property type="entry name" value="PPM_2"/>
    <property type="match status" value="1"/>
</dbReference>
<dbReference type="Proteomes" id="UP000552836">
    <property type="component" value="Unassembled WGS sequence"/>
</dbReference>
<dbReference type="AlphaFoldDB" id="A0A846LNC8"/>
<evidence type="ECO:0000313" key="6">
    <source>
        <dbReference type="Proteomes" id="UP000648663"/>
    </source>
</evidence>
<evidence type="ECO:0000259" key="2">
    <source>
        <dbReference type="PROSITE" id="PS51746"/>
    </source>
</evidence>
<name>A0A846LNC8_9ACTN</name>
<protein>
    <submittedName>
        <fullName evidence="4">Protein phosphatase</fullName>
        <ecNumber evidence="4">3.1.3.16</ecNumber>
    </submittedName>
</protein>
<keyword evidence="4" id="KW-0378">Hydrolase</keyword>
<dbReference type="InterPro" id="IPR015655">
    <property type="entry name" value="PP2C"/>
</dbReference>